<gene>
    <name evidence="1" type="ORF">ACFOY2_27590</name>
</gene>
<keyword evidence="2" id="KW-1185">Reference proteome</keyword>
<sequence length="81" mass="9642">MIRVLDLQRLALEKESAPERMGQTEEPIYGVLSSLKWWEDLIHDMEGWPGQDFYPVYEYLNELTIRDGLEEYCEALQVEFD</sequence>
<accession>A0ABV8GE80</accession>
<dbReference type="RefSeq" id="WP_379530976.1">
    <property type="nucleotide sequence ID" value="NZ_JBHSBI010000014.1"/>
</dbReference>
<evidence type="ECO:0000313" key="1">
    <source>
        <dbReference type="EMBL" id="MFC4011021.1"/>
    </source>
</evidence>
<dbReference type="EMBL" id="JBHSBI010000014">
    <property type="protein sequence ID" value="MFC4011021.1"/>
    <property type="molecule type" value="Genomic_DNA"/>
</dbReference>
<dbReference type="Proteomes" id="UP001595851">
    <property type="component" value="Unassembled WGS sequence"/>
</dbReference>
<reference evidence="2" key="1">
    <citation type="journal article" date="2019" name="Int. J. Syst. Evol. Microbiol.">
        <title>The Global Catalogue of Microorganisms (GCM) 10K type strain sequencing project: providing services to taxonomists for standard genome sequencing and annotation.</title>
        <authorList>
            <consortium name="The Broad Institute Genomics Platform"/>
            <consortium name="The Broad Institute Genome Sequencing Center for Infectious Disease"/>
            <person name="Wu L."/>
            <person name="Ma J."/>
        </authorList>
    </citation>
    <scope>NUCLEOTIDE SEQUENCE [LARGE SCALE GENOMIC DNA]</scope>
    <source>
        <strain evidence="2">TBRC 1276</strain>
    </source>
</reference>
<protein>
    <submittedName>
        <fullName evidence="1">Uncharacterized protein</fullName>
    </submittedName>
</protein>
<evidence type="ECO:0000313" key="2">
    <source>
        <dbReference type="Proteomes" id="UP001595851"/>
    </source>
</evidence>
<comment type="caution">
    <text evidence="1">The sequence shown here is derived from an EMBL/GenBank/DDBJ whole genome shotgun (WGS) entry which is preliminary data.</text>
</comment>
<proteinExistence type="predicted"/>
<organism evidence="1 2">
    <name type="scientific">Nonomuraea purpurea</name>
    <dbReference type="NCBI Taxonomy" id="1849276"/>
    <lineage>
        <taxon>Bacteria</taxon>
        <taxon>Bacillati</taxon>
        <taxon>Actinomycetota</taxon>
        <taxon>Actinomycetes</taxon>
        <taxon>Streptosporangiales</taxon>
        <taxon>Streptosporangiaceae</taxon>
        <taxon>Nonomuraea</taxon>
    </lineage>
</organism>
<name>A0ABV8GE80_9ACTN</name>